<dbReference type="InterPro" id="IPR036271">
    <property type="entry name" value="Tet_transcr_reg_TetR-rel_C_sf"/>
</dbReference>
<dbReference type="SUPFAM" id="SSF48498">
    <property type="entry name" value="Tetracyclin repressor-like, C-terminal domain"/>
    <property type="match status" value="1"/>
</dbReference>
<protein>
    <submittedName>
        <fullName evidence="7">TetR/AcrR family transcriptional regulator</fullName>
    </submittedName>
</protein>
<dbReference type="EMBL" id="JBHTGP010000004">
    <property type="protein sequence ID" value="MFD0684626.1"/>
    <property type="molecule type" value="Genomic_DNA"/>
</dbReference>
<accession>A0ABW2XJF0</accession>
<evidence type="ECO:0000256" key="1">
    <source>
        <dbReference type="ARBA" id="ARBA00023015"/>
    </source>
</evidence>
<feature type="DNA-binding region" description="H-T-H motif" evidence="4">
    <location>
        <begin position="35"/>
        <end position="54"/>
    </location>
</feature>
<evidence type="ECO:0000259" key="6">
    <source>
        <dbReference type="PROSITE" id="PS50977"/>
    </source>
</evidence>
<keyword evidence="3" id="KW-0804">Transcription</keyword>
<dbReference type="InterPro" id="IPR050109">
    <property type="entry name" value="HTH-type_TetR-like_transc_reg"/>
</dbReference>
<keyword evidence="8" id="KW-1185">Reference proteome</keyword>
<feature type="region of interest" description="Disordered" evidence="5">
    <location>
        <begin position="212"/>
        <end position="231"/>
    </location>
</feature>
<dbReference type="Gene3D" id="1.10.357.10">
    <property type="entry name" value="Tetracycline Repressor, domain 2"/>
    <property type="match status" value="1"/>
</dbReference>
<dbReference type="InterPro" id="IPR009057">
    <property type="entry name" value="Homeodomain-like_sf"/>
</dbReference>
<dbReference type="RefSeq" id="WP_131760830.1">
    <property type="nucleotide sequence ID" value="NZ_CAACUY010000132.1"/>
</dbReference>
<evidence type="ECO:0000256" key="2">
    <source>
        <dbReference type="ARBA" id="ARBA00023125"/>
    </source>
</evidence>
<comment type="caution">
    <text evidence="7">The sequence shown here is derived from an EMBL/GenBank/DDBJ whole genome shotgun (WGS) entry which is preliminary data.</text>
</comment>
<dbReference type="PRINTS" id="PR00455">
    <property type="entry name" value="HTHTETR"/>
</dbReference>
<organism evidence="7 8">
    <name type="scientific">Actinomadura fibrosa</name>
    <dbReference type="NCBI Taxonomy" id="111802"/>
    <lineage>
        <taxon>Bacteria</taxon>
        <taxon>Bacillati</taxon>
        <taxon>Actinomycetota</taxon>
        <taxon>Actinomycetes</taxon>
        <taxon>Streptosporangiales</taxon>
        <taxon>Thermomonosporaceae</taxon>
        <taxon>Actinomadura</taxon>
    </lineage>
</organism>
<dbReference type="InterPro" id="IPR001647">
    <property type="entry name" value="HTH_TetR"/>
</dbReference>
<gene>
    <name evidence="7" type="ORF">ACFQZM_08980</name>
</gene>
<dbReference type="Pfam" id="PF00440">
    <property type="entry name" value="TetR_N"/>
    <property type="match status" value="1"/>
</dbReference>
<evidence type="ECO:0000313" key="8">
    <source>
        <dbReference type="Proteomes" id="UP001597063"/>
    </source>
</evidence>
<dbReference type="Proteomes" id="UP001597063">
    <property type="component" value="Unassembled WGS sequence"/>
</dbReference>
<evidence type="ECO:0000256" key="5">
    <source>
        <dbReference type="SAM" id="MobiDB-lite"/>
    </source>
</evidence>
<evidence type="ECO:0000256" key="4">
    <source>
        <dbReference type="PROSITE-ProRule" id="PRU00335"/>
    </source>
</evidence>
<proteinExistence type="predicted"/>
<keyword evidence="2 4" id="KW-0238">DNA-binding</keyword>
<dbReference type="PROSITE" id="PS01081">
    <property type="entry name" value="HTH_TETR_1"/>
    <property type="match status" value="1"/>
</dbReference>
<dbReference type="Pfam" id="PF21351">
    <property type="entry name" value="TetR_C_41"/>
    <property type="match status" value="1"/>
</dbReference>
<evidence type="ECO:0000256" key="3">
    <source>
        <dbReference type="ARBA" id="ARBA00023163"/>
    </source>
</evidence>
<dbReference type="PANTHER" id="PTHR30055:SF234">
    <property type="entry name" value="HTH-TYPE TRANSCRIPTIONAL REGULATOR BETI"/>
    <property type="match status" value="1"/>
</dbReference>
<dbReference type="PANTHER" id="PTHR30055">
    <property type="entry name" value="HTH-TYPE TRANSCRIPTIONAL REGULATOR RUTR"/>
    <property type="match status" value="1"/>
</dbReference>
<dbReference type="InterPro" id="IPR023772">
    <property type="entry name" value="DNA-bd_HTH_TetR-type_CS"/>
</dbReference>
<evidence type="ECO:0000313" key="7">
    <source>
        <dbReference type="EMBL" id="MFD0684626.1"/>
    </source>
</evidence>
<keyword evidence="1" id="KW-0805">Transcription regulation</keyword>
<reference evidence="8" key="1">
    <citation type="journal article" date="2019" name="Int. J. Syst. Evol. Microbiol.">
        <title>The Global Catalogue of Microorganisms (GCM) 10K type strain sequencing project: providing services to taxonomists for standard genome sequencing and annotation.</title>
        <authorList>
            <consortium name="The Broad Institute Genomics Platform"/>
            <consortium name="The Broad Institute Genome Sequencing Center for Infectious Disease"/>
            <person name="Wu L."/>
            <person name="Ma J."/>
        </authorList>
    </citation>
    <scope>NUCLEOTIDE SEQUENCE [LARGE SCALE GENOMIC DNA]</scope>
    <source>
        <strain evidence="8">JCM 9371</strain>
    </source>
</reference>
<name>A0ABW2XJF0_9ACTN</name>
<dbReference type="SUPFAM" id="SSF46689">
    <property type="entry name" value="Homeodomain-like"/>
    <property type="match status" value="1"/>
</dbReference>
<dbReference type="PROSITE" id="PS50977">
    <property type="entry name" value="HTH_TETR_2"/>
    <property type="match status" value="1"/>
</dbReference>
<feature type="domain" description="HTH tetR-type" evidence="6">
    <location>
        <begin position="12"/>
        <end position="72"/>
    </location>
</feature>
<sequence>MSPRRRQEDRTRETRAALIAAGRGLFAEHGYADVTAEQIVAEAGLTRGALRHHFGDKAALFRAVFVELEKEIADRIAAAVLDVLPDPSEAPAEGPPAGQGGAWDGLRAGLAAFLDVTREPEVLRIGLTDAPAVLGWADWRAIEAEYGLGLTKTVLAQAIEEGVLVPQPVDLLAHLLLSAMIEAALLIARADEDDRARTREEAERTLLALLEGLRPPAPVPGRSGAPGPERL</sequence>
<dbReference type="InterPro" id="IPR049484">
    <property type="entry name" value="Rv0078-like_C"/>
</dbReference>